<proteinExistence type="predicted"/>
<feature type="compositionally biased region" description="Basic and acidic residues" evidence="6">
    <location>
        <begin position="19"/>
        <end position="29"/>
    </location>
</feature>
<name>A0A194S802_RHOGW</name>
<evidence type="ECO:0000256" key="6">
    <source>
        <dbReference type="SAM" id="MobiDB-lite"/>
    </source>
</evidence>
<dbReference type="OrthoDB" id="4456959at2759"/>
<dbReference type="PANTHER" id="PTHR47338">
    <property type="entry name" value="ZN(II)2CYS6 TRANSCRIPTION FACTOR (EUROFUNG)-RELATED"/>
    <property type="match status" value="1"/>
</dbReference>
<feature type="compositionally biased region" description="Polar residues" evidence="6">
    <location>
        <begin position="50"/>
        <end position="63"/>
    </location>
</feature>
<dbReference type="SUPFAM" id="SSF57701">
    <property type="entry name" value="Zn2/Cys6 DNA-binding domain"/>
    <property type="match status" value="1"/>
</dbReference>
<keyword evidence="2" id="KW-0479">Metal-binding</keyword>
<dbReference type="GeneID" id="28977312"/>
<feature type="region of interest" description="Disordered" evidence="6">
    <location>
        <begin position="748"/>
        <end position="768"/>
    </location>
</feature>
<accession>A0A194S802</accession>
<comment type="subcellular location">
    <subcellularLocation>
        <location evidence="1">Nucleus</location>
    </subcellularLocation>
</comment>
<evidence type="ECO:0000313" key="8">
    <source>
        <dbReference type="EMBL" id="KPV75536.1"/>
    </source>
</evidence>
<keyword evidence="4" id="KW-0804">Transcription</keyword>
<dbReference type="SMART" id="SM00066">
    <property type="entry name" value="GAL4"/>
    <property type="match status" value="1"/>
</dbReference>
<organism evidence="8 9">
    <name type="scientific">Rhodotorula graminis (strain WP1)</name>
    <dbReference type="NCBI Taxonomy" id="578459"/>
    <lineage>
        <taxon>Eukaryota</taxon>
        <taxon>Fungi</taxon>
        <taxon>Dikarya</taxon>
        <taxon>Basidiomycota</taxon>
        <taxon>Pucciniomycotina</taxon>
        <taxon>Microbotryomycetes</taxon>
        <taxon>Sporidiobolales</taxon>
        <taxon>Sporidiobolaceae</taxon>
        <taxon>Rhodotorula</taxon>
    </lineage>
</organism>
<dbReference type="OMA" id="ACWVCAC"/>
<gene>
    <name evidence="8" type="ORF">RHOBADRAFT_53503</name>
</gene>
<dbReference type="Pfam" id="PF00172">
    <property type="entry name" value="Zn_clus"/>
    <property type="match status" value="1"/>
</dbReference>
<keyword evidence="3" id="KW-0805">Transcription regulation</keyword>
<feature type="domain" description="Zn(2)-C6 fungal-type" evidence="7">
    <location>
        <begin position="108"/>
        <end position="138"/>
    </location>
</feature>
<dbReference type="PROSITE" id="PS50048">
    <property type="entry name" value="ZN2_CY6_FUNGAL_2"/>
    <property type="match status" value="1"/>
</dbReference>
<sequence length="802" mass="87286">MDQGSWPYGHPAPAQPYSSRDDSTARFDDSTTALYTTAQQPQQHAHGALQHQSYASTSHQTLDTARDDHSAAFDHRDDDLARLSNARMSKKPKPRQPAPDGVVVTDKSCVRCRVRKVRCNRVFPQCDHCTARSEDCDLKDWKPKPKIKPTDPARVAALEKRLAELEQQVAQGGAAVDQPFPPDAFDFPPDIASFRPAHAQSTVALDTATTRTTRSIGPHSLDWRLAEPHMASSLSRHLCDAFSDSCCFLLPTWEFFRARMSDFLPGNEDRLSAAQRVALTTFCAIGARSSPHSAVLGISLKPEDTLEHPNAPLLSAGTRRQNACRALFDKAHADNYESGTIETPTAENLATLLALLQLSLFAEFHPIKSRPLLRSALSHYRDLQDEAETEQERASVRSTFGFAIYTVDCLISAHARRRPQISDDDLRDYFAHDTRILKTAKHLFACWVCACQRLFAQIVAPTMAPRRTAEERVRAIAQLWTAIDSTHSAAEYLLSLSPPRPGPAQLASLAPGPIDHHDLHEHDYGAQLIRLDRDLLDLVNLVHAHLSDKAAADLPATCVEESTRRVRRALKRRAGYLKAYVDGADAHMTFHELLQLELLPDWTKLVLQRIGESGGPSSVDEEVDETELSWFVEGLQHACYFHPHAETRLLELAPHMAAVEGRLDLSPYAQPAPSPLPAAFVNTSLPTTSSAAVASLFSPSTLAAAWTDVDGLSLPLPPPPTSNPLFFPDPSPPTAPLGLSSSFDVDVSTYGPGDGGAGATAPLGPPGNDEFDSLAASLGFGGALDFLGGSTSASQGWTGGAV</sequence>
<dbReference type="PROSITE" id="PS00463">
    <property type="entry name" value="ZN2_CY6_FUNGAL_1"/>
    <property type="match status" value="1"/>
</dbReference>
<dbReference type="GO" id="GO:0000981">
    <property type="term" value="F:DNA-binding transcription factor activity, RNA polymerase II-specific"/>
    <property type="evidence" value="ECO:0007669"/>
    <property type="project" value="InterPro"/>
</dbReference>
<dbReference type="GO" id="GO:0005634">
    <property type="term" value="C:nucleus"/>
    <property type="evidence" value="ECO:0007669"/>
    <property type="project" value="UniProtKB-SubCell"/>
</dbReference>
<evidence type="ECO:0000256" key="3">
    <source>
        <dbReference type="ARBA" id="ARBA00023015"/>
    </source>
</evidence>
<dbReference type="Proteomes" id="UP000053890">
    <property type="component" value="Unassembled WGS sequence"/>
</dbReference>
<evidence type="ECO:0000256" key="2">
    <source>
        <dbReference type="ARBA" id="ARBA00022723"/>
    </source>
</evidence>
<dbReference type="RefSeq" id="XP_018271585.1">
    <property type="nucleotide sequence ID" value="XM_018416864.1"/>
</dbReference>
<keyword evidence="5" id="KW-0539">Nucleus</keyword>
<evidence type="ECO:0000256" key="5">
    <source>
        <dbReference type="ARBA" id="ARBA00023242"/>
    </source>
</evidence>
<keyword evidence="9" id="KW-1185">Reference proteome</keyword>
<dbReference type="AlphaFoldDB" id="A0A194S802"/>
<protein>
    <recommendedName>
        <fullName evidence="7">Zn(2)-C6 fungal-type domain-containing protein</fullName>
    </recommendedName>
</protein>
<dbReference type="PANTHER" id="PTHR47338:SF29">
    <property type="entry name" value="ZN(2)-C6 FUNGAL-TYPE DOMAIN-CONTAINING PROTEIN"/>
    <property type="match status" value="1"/>
</dbReference>
<reference evidence="8 9" key="1">
    <citation type="journal article" date="2015" name="Front. Microbiol.">
        <title>Genome sequence of the plant growth promoting endophytic yeast Rhodotorula graminis WP1.</title>
        <authorList>
            <person name="Firrincieli A."/>
            <person name="Otillar R."/>
            <person name="Salamov A."/>
            <person name="Schmutz J."/>
            <person name="Khan Z."/>
            <person name="Redman R.S."/>
            <person name="Fleck N.D."/>
            <person name="Lindquist E."/>
            <person name="Grigoriev I.V."/>
            <person name="Doty S.L."/>
        </authorList>
    </citation>
    <scope>NUCLEOTIDE SEQUENCE [LARGE SCALE GENOMIC DNA]</scope>
    <source>
        <strain evidence="8 9">WP1</strain>
    </source>
</reference>
<dbReference type="GO" id="GO:0008270">
    <property type="term" value="F:zinc ion binding"/>
    <property type="evidence" value="ECO:0007669"/>
    <property type="project" value="InterPro"/>
</dbReference>
<dbReference type="InterPro" id="IPR036864">
    <property type="entry name" value="Zn2-C6_fun-type_DNA-bd_sf"/>
</dbReference>
<evidence type="ECO:0000256" key="4">
    <source>
        <dbReference type="ARBA" id="ARBA00023163"/>
    </source>
</evidence>
<feature type="compositionally biased region" description="Polar residues" evidence="6">
    <location>
        <begin position="30"/>
        <end position="43"/>
    </location>
</feature>
<evidence type="ECO:0000259" key="7">
    <source>
        <dbReference type="PROSITE" id="PS50048"/>
    </source>
</evidence>
<dbReference type="InterPro" id="IPR050815">
    <property type="entry name" value="TF_fung"/>
</dbReference>
<dbReference type="EMBL" id="KQ474078">
    <property type="protein sequence ID" value="KPV75536.1"/>
    <property type="molecule type" value="Genomic_DNA"/>
</dbReference>
<dbReference type="InterPro" id="IPR001138">
    <property type="entry name" value="Zn2Cys6_DnaBD"/>
</dbReference>
<dbReference type="CDD" id="cd00067">
    <property type="entry name" value="GAL4"/>
    <property type="match status" value="1"/>
</dbReference>
<evidence type="ECO:0000313" key="9">
    <source>
        <dbReference type="Proteomes" id="UP000053890"/>
    </source>
</evidence>
<evidence type="ECO:0000256" key="1">
    <source>
        <dbReference type="ARBA" id="ARBA00004123"/>
    </source>
</evidence>
<dbReference type="Gene3D" id="4.10.240.10">
    <property type="entry name" value="Zn(2)-C6 fungal-type DNA-binding domain"/>
    <property type="match status" value="1"/>
</dbReference>
<feature type="region of interest" description="Disordered" evidence="6">
    <location>
        <begin position="1"/>
        <end position="68"/>
    </location>
</feature>